<dbReference type="Proteomes" id="UP001055439">
    <property type="component" value="Chromosome 2"/>
</dbReference>
<sequence>MGQREEGGEREICLEGKPSLLLLPLEEDLPLPLEEDTTVVVIVVVCRREELYHHEKHSGATFECLMKTYGFLTPDFWTETRYSRSPFQEYTDLLAKPTKAILLENTEKKSLESRR</sequence>
<keyword evidence="2" id="KW-1185">Reference proteome</keyword>
<keyword evidence="1" id="KW-0689">Ribosomal protein</keyword>
<keyword evidence="1" id="KW-0687">Ribonucleoprotein</keyword>
<dbReference type="OrthoDB" id="10253125at2759"/>
<organism evidence="1 2">
    <name type="scientific">Musa troglodytarum</name>
    <name type="common">fe'i banana</name>
    <dbReference type="NCBI Taxonomy" id="320322"/>
    <lineage>
        <taxon>Eukaryota</taxon>
        <taxon>Viridiplantae</taxon>
        <taxon>Streptophyta</taxon>
        <taxon>Embryophyta</taxon>
        <taxon>Tracheophyta</taxon>
        <taxon>Spermatophyta</taxon>
        <taxon>Magnoliopsida</taxon>
        <taxon>Liliopsida</taxon>
        <taxon>Zingiberales</taxon>
        <taxon>Musaceae</taxon>
        <taxon>Musa</taxon>
    </lineage>
</organism>
<name>A0A9E7F3S1_9LILI</name>
<accession>A0A9E7F3S1</accession>
<evidence type="ECO:0000313" key="2">
    <source>
        <dbReference type="Proteomes" id="UP001055439"/>
    </source>
</evidence>
<dbReference type="EMBL" id="CP097504">
    <property type="protein sequence ID" value="URD88061.1"/>
    <property type="molecule type" value="Genomic_DNA"/>
</dbReference>
<evidence type="ECO:0000313" key="1">
    <source>
        <dbReference type="EMBL" id="URD88061.1"/>
    </source>
</evidence>
<proteinExistence type="predicted"/>
<dbReference type="AlphaFoldDB" id="A0A9E7F3S1"/>
<gene>
    <name evidence="1" type="ORF">MUK42_27333</name>
</gene>
<dbReference type="GO" id="GO:0005840">
    <property type="term" value="C:ribosome"/>
    <property type="evidence" value="ECO:0007669"/>
    <property type="project" value="UniProtKB-KW"/>
</dbReference>
<protein>
    <submittedName>
        <fullName evidence="1">Ribosomal protein</fullName>
    </submittedName>
</protein>
<reference evidence="1" key="1">
    <citation type="submission" date="2022-05" db="EMBL/GenBank/DDBJ databases">
        <title>The Musa troglodytarum L. genome provides insights into the mechanism of non-climacteric behaviour and enrichment of carotenoids.</title>
        <authorList>
            <person name="Wang J."/>
        </authorList>
    </citation>
    <scope>NUCLEOTIDE SEQUENCE</scope>
    <source>
        <tissue evidence="1">Leaf</tissue>
    </source>
</reference>